<keyword evidence="2" id="KW-1185">Reference proteome</keyword>
<comment type="caution">
    <text evidence="1">The sequence shown here is derived from an EMBL/GenBank/DDBJ whole genome shotgun (WGS) entry which is preliminary data.</text>
</comment>
<gene>
    <name evidence="1" type="ORF">JET18_02790</name>
</gene>
<name>A0ABS1QAW0_9FLAO</name>
<evidence type="ECO:0000313" key="1">
    <source>
        <dbReference type="EMBL" id="MBL1219745.1"/>
    </source>
</evidence>
<protein>
    <submittedName>
        <fullName evidence="1">Uncharacterized protein</fullName>
    </submittedName>
</protein>
<dbReference type="EMBL" id="JAELVM010000001">
    <property type="protein sequence ID" value="MBL1219745.1"/>
    <property type="molecule type" value="Genomic_DNA"/>
</dbReference>
<proteinExistence type="predicted"/>
<organism evidence="1 2">
    <name type="scientific">Chryseobacterium endalhagicum</name>
    <dbReference type="NCBI Taxonomy" id="2797638"/>
    <lineage>
        <taxon>Bacteria</taxon>
        <taxon>Pseudomonadati</taxon>
        <taxon>Bacteroidota</taxon>
        <taxon>Flavobacteriia</taxon>
        <taxon>Flavobacteriales</taxon>
        <taxon>Weeksellaceae</taxon>
        <taxon>Chryseobacterium group</taxon>
        <taxon>Chryseobacterium</taxon>
    </lineage>
</organism>
<evidence type="ECO:0000313" key="2">
    <source>
        <dbReference type="Proteomes" id="UP000661696"/>
    </source>
</evidence>
<dbReference type="Proteomes" id="UP000661696">
    <property type="component" value="Unassembled WGS sequence"/>
</dbReference>
<accession>A0ABS1QAW0</accession>
<dbReference type="RefSeq" id="WP_202089091.1">
    <property type="nucleotide sequence ID" value="NZ_JAELVM010000001.1"/>
</dbReference>
<sequence length="151" mass="18071">MKITTPKGWILEFKKCSEGWQSEKQLTNRDESSIIENPGFLFEDSLYRGYQESADFEKDLGLFIDFYIDNQEWILSQTKAAVTPITAHNHDFTANDEVDYILFNIEIFYLKRYQFKINFVLLYGYVYYDIFYDVLSPDQFLITKVERLLNY</sequence>
<reference evidence="1 2" key="1">
    <citation type="submission" date="2020-12" db="EMBL/GenBank/DDBJ databases">
        <title>Chryseobacterium endoalhailicus sp. nov., isolated from seed of leguminous plant.</title>
        <authorList>
            <person name="Zhang X."/>
        </authorList>
    </citation>
    <scope>NUCLEOTIDE SEQUENCE [LARGE SCALE GENOMIC DNA]</scope>
    <source>
        <strain evidence="1 2">L7</strain>
    </source>
</reference>